<evidence type="ECO:0000313" key="1">
    <source>
        <dbReference type="EMBL" id="MFC5342836.1"/>
    </source>
</evidence>
<dbReference type="Proteomes" id="UP001596152">
    <property type="component" value="Unassembled WGS sequence"/>
</dbReference>
<evidence type="ECO:0008006" key="3">
    <source>
        <dbReference type="Google" id="ProtNLM"/>
    </source>
</evidence>
<sequence length="74" mass="8039">MNAYSLHLHDGSGTTPISSHITAKTDEQALRMGLEWLESRPTFKHVTVVQGQRLVGKIDLPKATETPKASAAGR</sequence>
<reference evidence="2" key="1">
    <citation type="journal article" date="2019" name="Int. J. Syst. Evol. Microbiol.">
        <title>The Global Catalogue of Microorganisms (GCM) 10K type strain sequencing project: providing services to taxonomists for standard genome sequencing and annotation.</title>
        <authorList>
            <consortium name="The Broad Institute Genomics Platform"/>
            <consortium name="The Broad Institute Genome Sequencing Center for Infectious Disease"/>
            <person name="Wu L."/>
            <person name="Ma J."/>
        </authorList>
    </citation>
    <scope>NUCLEOTIDE SEQUENCE [LARGE SCALE GENOMIC DNA]</scope>
    <source>
        <strain evidence="2">JCM 12125</strain>
    </source>
</reference>
<dbReference type="RefSeq" id="WP_374038993.1">
    <property type="nucleotide sequence ID" value="NZ_CP169082.1"/>
</dbReference>
<dbReference type="EMBL" id="JBHSLF010000005">
    <property type="protein sequence ID" value="MFC5342836.1"/>
    <property type="molecule type" value="Genomic_DNA"/>
</dbReference>
<evidence type="ECO:0000313" key="2">
    <source>
        <dbReference type="Proteomes" id="UP001596152"/>
    </source>
</evidence>
<comment type="caution">
    <text evidence="1">The sequence shown here is derived from an EMBL/GenBank/DDBJ whole genome shotgun (WGS) entry which is preliminary data.</text>
</comment>
<proteinExistence type="predicted"/>
<keyword evidence="2" id="KW-1185">Reference proteome</keyword>
<accession>A0ABW0FMS8</accession>
<protein>
    <recommendedName>
        <fullName evidence="3">DUF2188 domain-containing protein</fullName>
    </recommendedName>
</protein>
<organism evidence="1 2">
    <name type="scientific">Brevundimonas staleyi</name>
    <dbReference type="NCBI Taxonomy" id="74326"/>
    <lineage>
        <taxon>Bacteria</taxon>
        <taxon>Pseudomonadati</taxon>
        <taxon>Pseudomonadota</taxon>
        <taxon>Alphaproteobacteria</taxon>
        <taxon>Caulobacterales</taxon>
        <taxon>Caulobacteraceae</taxon>
        <taxon>Brevundimonas</taxon>
    </lineage>
</organism>
<name>A0ABW0FMS8_9CAUL</name>
<gene>
    <name evidence="1" type="ORF">ACFPIE_02850</name>
</gene>